<evidence type="ECO:0000313" key="1">
    <source>
        <dbReference type="EMBL" id="OTF75617.1"/>
    </source>
</evidence>
<protein>
    <submittedName>
        <fullName evidence="1">Uncharacterized protein</fullName>
    </submittedName>
</protein>
<evidence type="ECO:0000313" key="2">
    <source>
        <dbReference type="Proteomes" id="UP000194236"/>
    </source>
</evidence>
<dbReference type="Proteomes" id="UP000194236">
    <property type="component" value="Unassembled WGS sequence"/>
</dbReference>
<name>A0A1Y3B5Y4_EURMA</name>
<dbReference type="EMBL" id="MUJZ01041048">
    <property type="protein sequence ID" value="OTF75617.1"/>
    <property type="molecule type" value="Genomic_DNA"/>
</dbReference>
<dbReference type="AlphaFoldDB" id="A0A1Y3B5Y4"/>
<reference evidence="1 2" key="1">
    <citation type="submission" date="2017-03" db="EMBL/GenBank/DDBJ databases">
        <title>Genome Survey of Euroglyphus maynei.</title>
        <authorList>
            <person name="Arlian L.G."/>
            <person name="Morgan M.S."/>
            <person name="Rider S.D."/>
        </authorList>
    </citation>
    <scope>NUCLEOTIDE SEQUENCE [LARGE SCALE GENOMIC DNA]</scope>
    <source>
        <strain evidence="1">Arlian Lab</strain>
        <tissue evidence="1">Whole body</tissue>
    </source>
</reference>
<proteinExistence type="predicted"/>
<sequence>MVMKCHAKIDDNNDNDEWAIFTKYDDFMENMEKFFMIDRDEEYRLENVDRDKCICFVPEP</sequence>
<organism evidence="1 2">
    <name type="scientific">Euroglyphus maynei</name>
    <name type="common">Mayne's house dust mite</name>
    <dbReference type="NCBI Taxonomy" id="6958"/>
    <lineage>
        <taxon>Eukaryota</taxon>
        <taxon>Metazoa</taxon>
        <taxon>Ecdysozoa</taxon>
        <taxon>Arthropoda</taxon>
        <taxon>Chelicerata</taxon>
        <taxon>Arachnida</taxon>
        <taxon>Acari</taxon>
        <taxon>Acariformes</taxon>
        <taxon>Sarcoptiformes</taxon>
        <taxon>Astigmata</taxon>
        <taxon>Psoroptidia</taxon>
        <taxon>Analgoidea</taxon>
        <taxon>Pyroglyphidae</taxon>
        <taxon>Pyroglyphinae</taxon>
        <taxon>Euroglyphus</taxon>
    </lineage>
</organism>
<comment type="caution">
    <text evidence="1">The sequence shown here is derived from an EMBL/GenBank/DDBJ whole genome shotgun (WGS) entry which is preliminary data.</text>
</comment>
<accession>A0A1Y3B5Y4</accession>
<gene>
    <name evidence="1" type="ORF">BLA29_015381</name>
</gene>
<feature type="non-terminal residue" evidence="1">
    <location>
        <position position="60"/>
    </location>
</feature>
<keyword evidence="2" id="KW-1185">Reference proteome</keyword>